<dbReference type="GO" id="GO:0005783">
    <property type="term" value="C:endoplasmic reticulum"/>
    <property type="evidence" value="ECO:0007669"/>
    <property type="project" value="UniProtKB-SubCell"/>
</dbReference>
<keyword evidence="5" id="KW-0963">Cytoplasm</keyword>
<dbReference type="VEuPathDB" id="FungiDB:BDEG_28045"/>
<evidence type="ECO:0000259" key="12">
    <source>
        <dbReference type="Pfam" id="PF08577"/>
    </source>
</evidence>
<dbReference type="PANTHER" id="PTHR13266">
    <property type="entry name" value="PROTEASOME INHIBITOR"/>
    <property type="match status" value="1"/>
</dbReference>
<evidence type="ECO:0000259" key="13">
    <source>
        <dbReference type="Pfam" id="PF11566"/>
    </source>
</evidence>
<keyword evidence="7" id="KW-0256">Endoplasmic reticulum</keyword>
<name>A0A177WXP2_BATDL</name>
<dbReference type="Proteomes" id="UP000077115">
    <property type="component" value="Unassembled WGS sequence"/>
</dbReference>
<evidence type="ECO:0000256" key="11">
    <source>
        <dbReference type="SAM" id="MobiDB-lite"/>
    </source>
</evidence>
<evidence type="ECO:0000256" key="10">
    <source>
        <dbReference type="ARBA" id="ARBA00024805"/>
    </source>
</evidence>
<evidence type="ECO:0000256" key="3">
    <source>
        <dbReference type="ARBA" id="ARBA00006405"/>
    </source>
</evidence>
<evidence type="ECO:0000256" key="7">
    <source>
        <dbReference type="ARBA" id="ARBA00022824"/>
    </source>
</evidence>
<dbReference type="PANTHER" id="PTHR13266:SF1">
    <property type="entry name" value="PROTEASOME INHIBITOR PI31 SUBUNIT"/>
    <property type="match status" value="1"/>
</dbReference>
<dbReference type="OrthoDB" id="68090at2759"/>
<comment type="subcellular location">
    <subcellularLocation>
        <location evidence="2">Cytoplasm</location>
    </subcellularLocation>
    <subcellularLocation>
        <location evidence="1">Endoplasmic reticulum</location>
    </subcellularLocation>
</comment>
<dbReference type="InterPro" id="IPR045128">
    <property type="entry name" value="PI31-like"/>
</dbReference>
<evidence type="ECO:0000256" key="5">
    <source>
        <dbReference type="ARBA" id="ARBA00022490"/>
    </source>
</evidence>
<organism evidence="14 15">
    <name type="scientific">Batrachochytrium dendrobatidis (strain JEL423)</name>
    <dbReference type="NCBI Taxonomy" id="403673"/>
    <lineage>
        <taxon>Eukaryota</taxon>
        <taxon>Fungi</taxon>
        <taxon>Fungi incertae sedis</taxon>
        <taxon>Chytridiomycota</taxon>
        <taxon>Chytridiomycota incertae sedis</taxon>
        <taxon>Chytridiomycetes</taxon>
        <taxon>Rhizophydiales</taxon>
        <taxon>Rhizophydiales incertae sedis</taxon>
        <taxon>Batrachochytrium</taxon>
    </lineage>
</organism>
<keyword evidence="9" id="KW-0007">Acetylation</keyword>
<feature type="region of interest" description="Disordered" evidence="11">
    <location>
        <begin position="296"/>
        <end position="351"/>
    </location>
</feature>
<gene>
    <name evidence="14" type="ORF">BDEG_28045</name>
</gene>
<dbReference type="InterPro" id="IPR013886">
    <property type="entry name" value="PI31_Prot_C"/>
</dbReference>
<accession>A0A177WXP2</accession>
<dbReference type="GO" id="GO:0070628">
    <property type="term" value="F:proteasome binding"/>
    <property type="evidence" value="ECO:0007669"/>
    <property type="project" value="InterPro"/>
</dbReference>
<evidence type="ECO:0000313" key="15">
    <source>
        <dbReference type="Proteomes" id="UP000077115"/>
    </source>
</evidence>
<feature type="domain" description="PI31 proteasome regulator C-terminal" evidence="12">
    <location>
        <begin position="236"/>
        <end position="313"/>
    </location>
</feature>
<reference evidence="14 15" key="1">
    <citation type="submission" date="2006-10" db="EMBL/GenBank/DDBJ databases">
        <title>The Genome Sequence of Batrachochytrium dendrobatidis JEL423.</title>
        <authorList>
            <consortium name="The Broad Institute Genome Sequencing Platform"/>
            <person name="Birren B."/>
            <person name="Lander E."/>
            <person name="Galagan J."/>
            <person name="Cuomo C."/>
            <person name="Devon K."/>
            <person name="Jaffe D."/>
            <person name="Butler J."/>
            <person name="Alvarez P."/>
            <person name="Gnerre S."/>
            <person name="Grabherr M."/>
            <person name="Kleber M."/>
            <person name="Mauceli E."/>
            <person name="Brockman W."/>
            <person name="Young S."/>
            <person name="LaButti K."/>
            <person name="Sykes S."/>
            <person name="DeCaprio D."/>
            <person name="Crawford M."/>
            <person name="Koehrsen M."/>
            <person name="Engels R."/>
            <person name="Montgomery P."/>
            <person name="Pearson M."/>
            <person name="Howarth C."/>
            <person name="Larson L."/>
            <person name="White J."/>
            <person name="O'Leary S."/>
            <person name="Kodira C."/>
            <person name="Zeng Q."/>
            <person name="Yandava C."/>
            <person name="Alvarado L."/>
            <person name="Longcore J."/>
            <person name="James T."/>
        </authorList>
    </citation>
    <scope>NUCLEOTIDE SEQUENCE [LARGE SCALE GENOMIC DNA]</scope>
    <source>
        <strain evidence="14 15">JEL423</strain>
    </source>
</reference>
<feature type="domain" description="PI31 proteasome regulator N-terminal" evidence="13">
    <location>
        <begin position="19"/>
        <end position="178"/>
    </location>
</feature>
<reference evidence="14 15" key="2">
    <citation type="submission" date="2016-05" db="EMBL/GenBank/DDBJ databases">
        <title>Lineage-specific infection strategies underlie the spectrum of fungal disease in amphibians.</title>
        <authorList>
            <person name="Cuomo C.A."/>
            <person name="Farrer R.A."/>
            <person name="James T."/>
            <person name="Longcore J."/>
            <person name="Birren B."/>
        </authorList>
    </citation>
    <scope>NUCLEOTIDE SEQUENCE [LARGE SCALE GENOMIC DNA]</scope>
    <source>
        <strain evidence="14 15">JEL423</strain>
    </source>
</reference>
<evidence type="ECO:0000256" key="6">
    <source>
        <dbReference type="ARBA" id="ARBA00022553"/>
    </source>
</evidence>
<protein>
    <submittedName>
        <fullName evidence="14">Uncharacterized protein</fullName>
    </submittedName>
</protein>
<dbReference type="eggNOG" id="KOG4761">
    <property type="taxonomic scope" value="Eukaryota"/>
</dbReference>
<dbReference type="Pfam" id="PF08577">
    <property type="entry name" value="PI31_Prot_C"/>
    <property type="match status" value="1"/>
</dbReference>
<evidence type="ECO:0000256" key="9">
    <source>
        <dbReference type="ARBA" id="ARBA00022990"/>
    </source>
</evidence>
<dbReference type="GO" id="GO:0000502">
    <property type="term" value="C:proteasome complex"/>
    <property type="evidence" value="ECO:0007669"/>
    <property type="project" value="UniProtKB-KW"/>
</dbReference>
<evidence type="ECO:0000256" key="8">
    <source>
        <dbReference type="ARBA" id="ARBA00022942"/>
    </source>
</evidence>
<sequence length="351" mass="38020">MSKTPEDVLQTMVEQTANSYYNSPSDLVVSFIHAAMTGLGFDLIGNTGDQASLSKESTADKNKLPFDWNASTDAYSLSYLFSKTLTTYLVKAVKMGNKLIVHGMNLQDESVHDFTVGINTVVASSAVFPFKVATADPQTLATPWESTRLSLLFVSRERAEQLLHDFKSSMIDALLKEQAHTRSGQSYKAIDPMLVTAHDSIIRDHRPPLSIRPDTETKSGTIETEFNSHIPNRFGVGDVDLDPLAAAPGMMNPIHGFPKGFGSGPMHPGGGMIVGPDHPMFNNPVNPLYSAGGPPGFPPGAVPPGARFDPVGPFGQRPNRYGGFPNRQPGQFSGDPDNDDLLPPGHYDMYM</sequence>
<comment type="function">
    <text evidence="10">Plays an important role in control of proteasome function. Inhibits the hydrolysis of protein and peptide substrates by the 20S proteasome. Also inhibits the activation of the proteasome by the proteasome regulatory proteins PA700 and PA28.</text>
</comment>
<evidence type="ECO:0000256" key="2">
    <source>
        <dbReference type="ARBA" id="ARBA00004496"/>
    </source>
</evidence>
<evidence type="ECO:0000313" key="14">
    <source>
        <dbReference type="EMBL" id="OAJ44857.1"/>
    </source>
</evidence>
<dbReference type="EMBL" id="DS022313">
    <property type="protein sequence ID" value="OAJ44857.1"/>
    <property type="molecule type" value="Genomic_DNA"/>
</dbReference>
<evidence type="ECO:0000256" key="1">
    <source>
        <dbReference type="ARBA" id="ARBA00004240"/>
    </source>
</evidence>
<comment type="similarity">
    <text evidence="3">Belongs to the proteasome inhibitor PI31 family.</text>
</comment>
<keyword evidence="6" id="KW-0597">Phosphoprotein</keyword>
<dbReference type="GO" id="GO:0004866">
    <property type="term" value="F:endopeptidase inhibitor activity"/>
    <property type="evidence" value="ECO:0007669"/>
    <property type="project" value="InterPro"/>
</dbReference>
<dbReference type="Gene3D" id="3.40.1000.30">
    <property type="match status" value="1"/>
</dbReference>
<dbReference type="STRING" id="403673.A0A177WXP2"/>
<keyword evidence="4" id="KW-0488">Methylation</keyword>
<dbReference type="InterPro" id="IPR021625">
    <property type="entry name" value="PI31_Prot_N"/>
</dbReference>
<dbReference type="GO" id="GO:0043161">
    <property type="term" value="P:proteasome-mediated ubiquitin-dependent protein catabolic process"/>
    <property type="evidence" value="ECO:0007669"/>
    <property type="project" value="InterPro"/>
</dbReference>
<dbReference type="Pfam" id="PF11566">
    <property type="entry name" value="PI31_Prot_N"/>
    <property type="match status" value="1"/>
</dbReference>
<evidence type="ECO:0000256" key="4">
    <source>
        <dbReference type="ARBA" id="ARBA00022481"/>
    </source>
</evidence>
<proteinExistence type="inferred from homology"/>
<dbReference type="AlphaFoldDB" id="A0A177WXP2"/>
<keyword evidence="8" id="KW-0647">Proteasome</keyword>